<comment type="caution">
    <text evidence="2">The sequence shown here is derived from an EMBL/GenBank/DDBJ whole genome shotgun (WGS) entry which is preliminary data.</text>
</comment>
<evidence type="ECO:0000313" key="3">
    <source>
        <dbReference type="Proteomes" id="UP001302745"/>
    </source>
</evidence>
<dbReference type="Proteomes" id="UP001302745">
    <property type="component" value="Unassembled WGS sequence"/>
</dbReference>
<feature type="non-terminal residue" evidence="2">
    <location>
        <position position="76"/>
    </location>
</feature>
<accession>A0AAN6ZTL0</accession>
<organism evidence="2 3">
    <name type="scientific">Chaetomidium leptoderma</name>
    <dbReference type="NCBI Taxonomy" id="669021"/>
    <lineage>
        <taxon>Eukaryota</taxon>
        <taxon>Fungi</taxon>
        <taxon>Dikarya</taxon>
        <taxon>Ascomycota</taxon>
        <taxon>Pezizomycotina</taxon>
        <taxon>Sordariomycetes</taxon>
        <taxon>Sordariomycetidae</taxon>
        <taxon>Sordariales</taxon>
        <taxon>Chaetomiaceae</taxon>
        <taxon>Chaetomidium</taxon>
    </lineage>
</organism>
<feature type="region of interest" description="Disordered" evidence="1">
    <location>
        <begin position="18"/>
        <end position="54"/>
    </location>
</feature>
<feature type="compositionally biased region" description="Low complexity" evidence="1">
    <location>
        <begin position="24"/>
        <end position="34"/>
    </location>
</feature>
<dbReference type="EMBL" id="MU857071">
    <property type="protein sequence ID" value="KAK4150442.1"/>
    <property type="molecule type" value="Genomic_DNA"/>
</dbReference>
<sequence>MAGRRLRKLTPARATLPSITVCTGPSEPEGPGPSDAVAAPARQRGATDTTLSPHRNITNDAELEDNLHRIHTTIHA</sequence>
<protein>
    <submittedName>
        <fullName evidence="2">Uncharacterized protein</fullName>
    </submittedName>
</protein>
<keyword evidence="3" id="KW-1185">Reference proteome</keyword>
<proteinExistence type="predicted"/>
<dbReference type="AlphaFoldDB" id="A0AAN6ZTL0"/>
<evidence type="ECO:0000256" key="1">
    <source>
        <dbReference type="SAM" id="MobiDB-lite"/>
    </source>
</evidence>
<gene>
    <name evidence="2" type="ORF">C8A00DRAFT_36940</name>
</gene>
<name>A0AAN6ZTL0_9PEZI</name>
<evidence type="ECO:0000313" key="2">
    <source>
        <dbReference type="EMBL" id="KAK4150442.1"/>
    </source>
</evidence>
<reference evidence="2" key="2">
    <citation type="submission" date="2023-05" db="EMBL/GenBank/DDBJ databases">
        <authorList>
            <consortium name="Lawrence Berkeley National Laboratory"/>
            <person name="Steindorff A."/>
            <person name="Hensen N."/>
            <person name="Bonometti L."/>
            <person name="Westerberg I."/>
            <person name="Brannstrom I.O."/>
            <person name="Guillou S."/>
            <person name="Cros-Aarteil S."/>
            <person name="Calhoun S."/>
            <person name="Haridas S."/>
            <person name="Kuo A."/>
            <person name="Mondo S."/>
            <person name="Pangilinan J."/>
            <person name="Riley R."/>
            <person name="Labutti K."/>
            <person name="Andreopoulos B."/>
            <person name="Lipzen A."/>
            <person name="Chen C."/>
            <person name="Yanf M."/>
            <person name="Daum C."/>
            <person name="Ng V."/>
            <person name="Clum A."/>
            <person name="Ohm R."/>
            <person name="Martin F."/>
            <person name="Silar P."/>
            <person name="Natvig D."/>
            <person name="Lalanne C."/>
            <person name="Gautier V."/>
            <person name="Ament-Velasquez S.L."/>
            <person name="Kruys A."/>
            <person name="Hutchinson M.I."/>
            <person name="Powell A.J."/>
            <person name="Barry K."/>
            <person name="Miller A.N."/>
            <person name="Grigoriev I.V."/>
            <person name="Debuchy R."/>
            <person name="Gladieux P."/>
            <person name="Thoren M.H."/>
            <person name="Johannesson H."/>
        </authorList>
    </citation>
    <scope>NUCLEOTIDE SEQUENCE</scope>
    <source>
        <strain evidence="2">CBS 538.74</strain>
    </source>
</reference>
<reference evidence="2" key="1">
    <citation type="journal article" date="2023" name="Mol. Phylogenet. Evol.">
        <title>Genome-scale phylogeny and comparative genomics of the fungal order Sordariales.</title>
        <authorList>
            <person name="Hensen N."/>
            <person name="Bonometti L."/>
            <person name="Westerberg I."/>
            <person name="Brannstrom I.O."/>
            <person name="Guillou S."/>
            <person name="Cros-Aarteil S."/>
            <person name="Calhoun S."/>
            <person name="Haridas S."/>
            <person name="Kuo A."/>
            <person name="Mondo S."/>
            <person name="Pangilinan J."/>
            <person name="Riley R."/>
            <person name="LaButti K."/>
            <person name="Andreopoulos B."/>
            <person name="Lipzen A."/>
            <person name="Chen C."/>
            <person name="Yan M."/>
            <person name="Daum C."/>
            <person name="Ng V."/>
            <person name="Clum A."/>
            <person name="Steindorff A."/>
            <person name="Ohm R.A."/>
            <person name="Martin F."/>
            <person name="Silar P."/>
            <person name="Natvig D.O."/>
            <person name="Lalanne C."/>
            <person name="Gautier V."/>
            <person name="Ament-Velasquez S.L."/>
            <person name="Kruys A."/>
            <person name="Hutchinson M.I."/>
            <person name="Powell A.J."/>
            <person name="Barry K."/>
            <person name="Miller A.N."/>
            <person name="Grigoriev I.V."/>
            <person name="Debuchy R."/>
            <person name="Gladieux P."/>
            <person name="Hiltunen Thoren M."/>
            <person name="Johannesson H."/>
        </authorList>
    </citation>
    <scope>NUCLEOTIDE SEQUENCE</scope>
    <source>
        <strain evidence="2">CBS 538.74</strain>
    </source>
</reference>